<evidence type="ECO:0000256" key="1">
    <source>
        <dbReference type="ARBA" id="ARBA00001052"/>
    </source>
</evidence>
<dbReference type="PANTHER" id="PTHR11109">
    <property type="entry name" value="GTP CYCLOHYDROLASE I"/>
    <property type="match status" value="1"/>
</dbReference>
<dbReference type="STRING" id="1915309.AXG55_08340"/>
<evidence type="ECO:0000256" key="2">
    <source>
        <dbReference type="ARBA" id="ARBA00005080"/>
    </source>
</evidence>
<keyword evidence="6" id="KW-0479">Metal-binding</keyword>
<feature type="binding site" evidence="6">
    <location>
        <position position="91"/>
    </location>
    <ligand>
        <name>Zn(2+)</name>
        <dbReference type="ChEBI" id="CHEBI:29105"/>
    </ligand>
</feature>
<dbReference type="KEGG" id="saqi:AXG55_08340"/>
<feature type="binding site" evidence="6">
    <location>
        <position position="160"/>
    </location>
    <ligand>
        <name>Zn(2+)</name>
        <dbReference type="ChEBI" id="CHEBI:29105"/>
    </ligand>
</feature>
<dbReference type="EMBL" id="CP017834">
    <property type="protein sequence ID" value="APJ03911.1"/>
    <property type="molecule type" value="Genomic_DNA"/>
</dbReference>
<evidence type="ECO:0000256" key="3">
    <source>
        <dbReference type="ARBA" id="ARBA00008085"/>
    </source>
</evidence>
<protein>
    <recommendedName>
        <fullName evidence="6">GTP cyclohydrolase 1</fullName>
        <ecNumber evidence="6">3.5.4.16</ecNumber>
    </recommendedName>
    <alternativeName>
        <fullName evidence="6">GTP cyclohydrolase I</fullName>
        <shortName evidence="6">GTP-CH-I</shortName>
    </alternativeName>
</protein>
<dbReference type="GO" id="GO:0006730">
    <property type="term" value="P:one-carbon metabolic process"/>
    <property type="evidence" value="ECO:0007669"/>
    <property type="project" value="UniProtKB-UniRule"/>
</dbReference>
<keyword evidence="4 6" id="KW-0554">One-carbon metabolism</keyword>
<comment type="pathway">
    <text evidence="2 6">Cofactor biosynthesis; 7,8-dihydroneopterin triphosphate biosynthesis; 7,8-dihydroneopterin triphosphate from GTP: step 1/1.</text>
</comment>
<dbReference type="GO" id="GO:0046654">
    <property type="term" value="P:tetrahydrofolate biosynthetic process"/>
    <property type="evidence" value="ECO:0007669"/>
    <property type="project" value="UniProtKB-UniRule"/>
</dbReference>
<evidence type="ECO:0000313" key="8">
    <source>
        <dbReference type="EMBL" id="APJ03911.1"/>
    </source>
</evidence>
<dbReference type="InterPro" id="IPR018234">
    <property type="entry name" value="GTP_CycHdrlase_I_CS"/>
</dbReference>
<dbReference type="FunFam" id="3.30.1130.10:FF:000001">
    <property type="entry name" value="GTP cyclohydrolase 1"/>
    <property type="match status" value="1"/>
</dbReference>
<organism evidence="8 9">
    <name type="scientific">Silvanigrella aquatica</name>
    <dbReference type="NCBI Taxonomy" id="1915309"/>
    <lineage>
        <taxon>Bacteria</taxon>
        <taxon>Pseudomonadati</taxon>
        <taxon>Bdellovibrionota</taxon>
        <taxon>Oligoflexia</taxon>
        <taxon>Silvanigrellales</taxon>
        <taxon>Silvanigrellaceae</taxon>
        <taxon>Silvanigrella</taxon>
    </lineage>
</organism>
<gene>
    <name evidence="6" type="primary">folE</name>
    <name evidence="8" type="ORF">AXG55_08340</name>
</gene>
<dbReference type="InterPro" id="IPR001474">
    <property type="entry name" value="GTP_CycHdrlase_I"/>
</dbReference>
<dbReference type="Pfam" id="PF01227">
    <property type="entry name" value="GTP_cyclohydroI"/>
    <property type="match status" value="1"/>
</dbReference>
<keyword evidence="6" id="KW-0547">Nucleotide-binding</keyword>
<dbReference type="NCBIfam" id="TIGR00063">
    <property type="entry name" value="folE"/>
    <property type="match status" value="1"/>
</dbReference>
<dbReference type="RefSeq" id="WP_148697656.1">
    <property type="nucleotide sequence ID" value="NZ_CP017834.1"/>
</dbReference>
<dbReference type="GO" id="GO:0008270">
    <property type="term" value="F:zinc ion binding"/>
    <property type="evidence" value="ECO:0007669"/>
    <property type="project" value="UniProtKB-UniRule"/>
</dbReference>
<evidence type="ECO:0000313" key="9">
    <source>
        <dbReference type="Proteomes" id="UP000184731"/>
    </source>
</evidence>
<dbReference type="GO" id="GO:0006729">
    <property type="term" value="P:tetrahydrobiopterin biosynthetic process"/>
    <property type="evidence" value="ECO:0007669"/>
    <property type="project" value="TreeGrafter"/>
</dbReference>
<dbReference type="Proteomes" id="UP000184731">
    <property type="component" value="Chromosome"/>
</dbReference>
<feature type="domain" description="GTP cyclohydrolase I" evidence="7">
    <location>
        <begin position="20"/>
        <end position="196"/>
    </location>
</feature>
<evidence type="ECO:0000256" key="4">
    <source>
        <dbReference type="ARBA" id="ARBA00022563"/>
    </source>
</evidence>
<sequence>MSSNFKKAVSANNVSAEAATEAVKTLLRYIGENPKRDGLLDTPDRFCRSLIEMTEGYALNPEEILATTFESDSDEMVLLKDIEFNSLCEHHLLSFAGKAHIAYLPSGGRIVGLSKLARIVDVYAQRLQVQERLTQQIANAINKYLKPDGVAVVVEGIHSCMCVRGVRKQNSTMITSSMLGQFRESMASRNEFMSLITK</sequence>
<feature type="binding site" evidence="6">
    <location>
        <position position="88"/>
    </location>
    <ligand>
        <name>Zn(2+)</name>
        <dbReference type="ChEBI" id="CHEBI:29105"/>
    </ligand>
</feature>
<dbReference type="PROSITE" id="PS00859">
    <property type="entry name" value="GTP_CYCLOHYDROL_1_1"/>
    <property type="match status" value="1"/>
</dbReference>
<proteinExistence type="inferred from homology"/>
<keyword evidence="9" id="KW-1185">Reference proteome</keyword>
<dbReference type="OrthoDB" id="5291417at2"/>
<dbReference type="PANTHER" id="PTHR11109:SF7">
    <property type="entry name" value="GTP CYCLOHYDROLASE 1"/>
    <property type="match status" value="1"/>
</dbReference>
<keyword evidence="6" id="KW-0342">GTP-binding</keyword>
<dbReference type="PROSITE" id="PS00860">
    <property type="entry name" value="GTP_CYCLOHYDROL_1_2"/>
    <property type="match status" value="1"/>
</dbReference>
<comment type="similarity">
    <text evidence="3 6">Belongs to the GTP cyclohydrolase I family.</text>
</comment>
<dbReference type="EC" id="3.5.4.16" evidence="6"/>
<evidence type="ECO:0000259" key="7">
    <source>
        <dbReference type="Pfam" id="PF01227"/>
    </source>
</evidence>
<dbReference type="GO" id="GO:0003934">
    <property type="term" value="F:GTP cyclohydrolase I activity"/>
    <property type="evidence" value="ECO:0007669"/>
    <property type="project" value="UniProtKB-UniRule"/>
</dbReference>
<comment type="catalytic activity">
    <reaction evidence="1 6">
        <text>GTP + H2O = 7,8-dihydroneopterin 3'-triphosphate + formate + H(+)</text>
        <dbReference type="Rhea" id="RHEA:17473"/>
        <dbReference type="ChEBI" id="CHEBI:15377"/>
        <dbReference type="ChEBI" id="CHEBI:15378"/>
        <dbReference type="ChEBI" id="CHEBI:15740"/>
        <dbReference type="ChEBI" id="CHEBI:37565"/>
        <dbReference type="ChEBI" id="CHEBI:58462"/>
        <dbReference type="EC" id="3.5.4.16"/>
    </reaction>
</comment>
<dbReference type="InterPro" id="IPR043134">
    <property type="entry name" value="GTP-CH-I_N"/>
</dbReference>
<dbReference type="GO" id="GO:0005525">
    <property type="term" value="F:GTP binding"/>
    <property type="evidence" value="ECO:0007669"/>
    <property type="project" value="UniProtKB-KW"/>
</dbReference>
<dbReference type="UniPathway" id="UPA00848">
    <property type="reaction ID" value="UER00151"/>
</dbReference>
<evidence type="ECO:0000256" key="5">
    <source>
        <dbReference type="ARBA" id="ARBA00022801"/>
    </source>
</evidence>
<evidence type="ECO:0000256" key="6">
    <source>
        <dbReference type="HAMAP-Rule" id="MF_00223"/>
    </source>
</evidence>
<name>A0A1L4D139_9BACT</name>
<keyword evidence="6" id="KW-0862">Zinc</keyword>
<dbReference type="InterPro" id="IPR043133">
    <property type="entry name" value="GTP-CH-I_C/QueF"/>
</dbReference>
<dbReference type="AlphaFoldDB" id="A0A1L4D139"/>
<dbReference type="Gene3D" id="3.30.1130.10">
    <property type="match status" value="1"/>
</dbReference>
<dbReference type="NCBIfam" id="NF006825">
    <property type="entry name" value="PRK09347.1-2"/>
    <property type="match status" value="1"/>
</dbReference>
<keyword evidence="5 6" id="KW-0378">Hydrolase</keyword>
<dbReference type="GO" id="GO:0005737">
    <property type="term" value="C:cytoplasm"/>
    <property type="evidence" value="ECO:0007669"/>
    <property type="project" value="TreeGrafter"/>
</dbReference>
<reference evidence="8 9" key="1">
    <citation type="submission" date="2016-10" db="EMBL/GenBank/DDBJ databases">
        <title>Silvanigrella aquatica sp. nov., isolated from a freshwater lake located in the Black Forest, Germany, description of Silvanigrellaceae fam. nov., Silvanigrellales ord. nov., reclassification of the order Bdellovibrionales in the class Oligoflexia, reclassification of the families Bacteriovoracaceae and Halobacteriovoraceae in the new order Bacteriovoracales ord. nov., and reclassification of the family Pseudobacteriovoracaceae in the order Oligoflexiales.</title>
        <authorList>
            <person name="Hahn M.W."/>
            <person name="Schmidt J."/>
            <person name="Koll U."/>
            <person name="Rohde M."/>
            <person name="Verbag S."/>
            <person name="Pitt A."/>
            <person name="Nakai R."/>
            <person name="Naganuma T."/>
            <person name="Lang E."/>
        </authorList>
    </citation>
    <scope>NUCLEOTIDE SEQUENCE [LARGE SCALE GENOMIC DNA]</scope>
    <source>
        <strain evidence="8 9">MWH-Nonnen-W8red</strain>
    </source>
</reference>
<dbReference type="NCBIfam" id="NF006826">
    <property type="entry name" value="PRK09347.1-3"/>
    <property type="match status" value="1"/>
</dbReference>
<dbReference type="HAMAP" id="MF_00223">
    <property type="entry name" value="FolE"/>
    <property type="match status" value="1"/>
</dbReference>
<accession>A0A1L4D139</accession>
<comment type="subunit">
    <text evidence="6">Homopolymer.</text>
</comment>
<dbReference type="SUPFAM" id="SSF55620">
    <property type="entry name" value="Tetrahydrobiopterin biosynthesis enzymes-like"/>
    <property type="match status" value="1"/>
</dbReference>
<dbReference type="InterPro" id="IPR020602">
    <property type="entry name" value="GTP_CycHdrlase_I_dom"/>
</dbReference>
<dbReference type="Gene3D" id="1.10.286.10">
    <property type="match status" value="1"/>
</dbReference>